<keyword evidence="1" id="KW-0472">Membrane</keyword>
<sequence length="42" mass="4438">MSHDSSEGRDDSAMFGVWPSLVGLGFAALIMAAMFSLATGFR</sequence>
<evidence type="ECO:0000313" key="3">
    <source>
        <dbReference type="Proteomes" id="UP000630353"/>
    </source>
</evidence>
<dbReference type="RefSeq" id="WP_268245286.1">
    <property type="nucleotide sequence ID" value="NZ_BMZS01000009.1"/>
</dbReference>
<comment type="caution">
    <text evidence="2">The sequence shown here is derived from an EMBL/GenBank/DDBJ whole genome shotgun (WGS) entry which is preliminary data.</text>
</comment>
<dbReference type="Proteomes" id="UP000630353">
    <property type="component" value="Unassembled WGS sequence"/>
</dbReference>
<name>A0A919CSD3_9PROT</name>
<protein>
    <submittedName>
        <fullName evidence="2">Uncharacterized protein</fullName>
    </submittedName>
</protein>
<keyword evidence="1" id="KW-0812">Transmembrane</keyword>
<gene>
    <name evidence="2" type="ORF">GCM10017083_39030</name>
</gene>
<reference evidence="2" key="2">
    <citation type="submission" date="2020-09" db="EMBL/GenBank/DDBJ databases">
        <authorList>
            <person name="Sun Q."/>
            <person name="Kim S."/>
        </authorList>
    </citation>
    <scope>NUCLEOTIDE SEQUENCE</scope>
    <source>
        <strain evidence="2">KCTC 42651</strain>
    </source>
</reference>
<evidence type="ECO:0000313" key="2">
    <source>
        <dbReference type="EMBL" id="GHD57471.1"/>
    </source>
</evidence>
<proteinExistence type="predicted"/>
<keyword evidence="3" id="KW-1185">Reference proteome</keyword>
<dbReference type="EMBL" id="BMZS01000009">
    <property type="protein sequence ID" value="GHD57471.1"/>
    <property type="molecule type" value="Genomic_DNA"/>
</dbReference>
<organism evidence="2 3">
    <name type="scientific">Thalassobaculum fulvum</name>
    <dbReference type="NCBI Taxonomy" id="1633335"/>
    <lineage>
        <taxon>Bacteria</taxon>
        <taxon>Pseudomonadati</taxon>
        <taxon>Pseudomonadota</taxon>
        <taxon>Alphaproteobacteria</taxon>
        <taxon>Rhodospirillales</taxon>
        <taxon>Thalassobaculaceae</taxon>
        <taxon>Thalassobaculum</taxon>
    </lineage>
</organism>
<keyword evidence="1" id="KW-1133">Transmembrane helix</keyword>
<dbReference type="AlphaFoldDB" id="A0A919CSD3"/>
<feature type="transmembrane region" description="Helical" evidence="1">
    <location>
        <begin position="20"/>
        <end position="41"/>
    </location>
</feature>
<accession>A0A919CSD3</accession>
<evidence type="ECO:0000256" key="1">
    <source>
        <dbReference type="SAM" id="Phobius"/>
    </source>
</evidence>
<reference evidence="2" key="1">
    <citation type="journal article" date="2014" name="Int. J. Syst. Evol. Microbiol.">
        <title>Complete genome sequence of Corynebacterium casei LMG S-19264T (=DSM 44701T), isolated from a smear-ripened cheese.</title>
        <authorList>
            <consortium name="US DOE Joint Genome Institute (JGI-PGF)"/>
            <person name="Walter F."/>
            <person name="Albersmeier A."/>
            <person name="Kalinowski J."/>
            <person name="Ruckert C."/>
        </authorList>
    </citation>
    <scope>NUCLEOTIDE SEQUENCE</scope>
    <source>
        <strain evidence="2">KCTC 42651</strain>
    </source>
</reference>